<evidence type="ECO:0008006" key="3">
    <source>
        <dbReference type="Google" id="ProtNLM"/>
    </source>
</evidence>
<dbReference type="AlphaFoldDB" id="Q7U5Y7"/>
<protein>
    <recommendedName>
        <fullName evidence="3">ParA family protein</fullName>
    </recommendedName>
</protein>
<evidence type="ECO:0000313" key="1">
    <source>
        <dbReference type="EMBL" id="CAE08069.1"/>
    </source>
</evidence>
<organism evidence="1 2">
    <name type="scientific">Parasynechococcus marenigrum (strain WH8102)</name>
    <dbReference type="NCBI Taxonomy" id="84588"/>
    <lineage>
        <taxon>Bacteria</taxon>
        <taxon>Bacillati</taxon>
        <taxon>Cyanobacteriota</taxon>
        <taxon>Cyanophyceae</taxon>
        <taxon>Synechococcales</taxon>
        <taxon>Prochlorococcaceae</taxon>
        <taxon>Parasynechococcus</taxon>
        <taxon>Parasynechococcus marenigrum</taxon>
    </lineage>
</organism>
<dbReference type="eggNOG" id="COG1192">
    <property type="taxonomic scope" value="Bacteria"/>
</dbReference>
<reference evidence="1 2" key="1">
    <citation type="journal article" date="2003" name="Nature">
        <title>The genome of a motile marine Synechococcus.</title>
        <authorList>
            <person name="Palenik B."/>
            <person name="Brahamsha B."/>
            <person name="Larimer F."/>
            <person name="Land M."/>
            <person name="Hauser L."/>
            <person name="Chain P."/>
            <person name="Lamerdin J."/>
            <person name="Regala W."/>
            <person name="Allen E.A."/>
            <person name="McCarren J."/>
            <person name="Paulsen I."/>
            <person name="Dufresne A."/>
            <person name="Partensky F."/>
            <person name="Webb E."/>
            <person name="Waterbury J."/>
        </authorList>
    </citation>
    <scope>NUCLEOTIDE SEQUENCE [LARGE SCALE GENOMIC DNA]</scope>
    <source>
        <strain evidence="1 2">WH8102</strain>
    </source>
</reference>
<name>Q7U5Y7_PARMW</name>
<dbReference type="STRING" id="84588.SYNW1554"/>
<dbReference type="KEGG" id="syw:SYNW1554"/>
<accession>Q7U5Y7</accession>
<sequence>MPFPVVPIEAAAKATRLAEIVITDGQASSNEDEIKNLVEGADFILLPTTTQSRSIELTVEMSQMLRKYRVPFAALLVKVDARKEAAAEQAMELLQAFDIKVLDSQIPLLSAFEQAETEGVTVDQAVDKRGRANPRRMTGWSAYCAACKEIEDLFEEHQKLRKNQSPIGWDFTRMEHRVAG</sequence>
<dbReference type="Gene3D" id="3.40.50.300">
    <property type="entry name" value="P-loop containing nucleotide triphosphate hydrolases"/>
    <property type="match status" value="1"/>
</dbReference>
<evidence type="ECO:0000313" key="2">
    <source>
        <dbReference type="Proteomes" id="UP000001422"/>
    </source>
</evidence>
<dbReference type="EMBL" id="BX569693">
    <property type="protein sequence ID" value="CAE08069.1"/>
    <property type="molecule type" value="Genomic_DNA"/>
</dbReference>
<gene>
    <name evidence="1" type="ordered locus">SYNW1554</name>
</gene>
<dbReference type="HOGENOM" id="CLU_037612_5_6_3"/>
<keyword evidence="2" id="KW-1185">Reference proteome</keyword>
<dbReference type="SUPFAM" id="SSF52540">
    <property type="entry name" value="P-loop containing nucleoside triphosphate hydrolases"/>
    <property type="match status" value="1"/>
</dbReference>
<dbReference type="Proteomes" id="UP000001422">
    <property type="component" value="Chromosome"/>
</dbReference>
<dbReference type="InterPro" id="IPR027417">
    <property type="entry name" value="P-loop_NTPase"/>
</dbReference>
<proteinExistence type="predicted"/>